<feature type="signal peptide" evidence="1">
    <location>
        <begin position="1"/>
        <end position="17"/>
    </location>
</feature>
<accession>A0ABR3VIU8</accession>
<gene>
    <name evidence="3" type="ORF">VTJ49DRAFT_6643</name>
</gene>
<dbReference type="CDD" id="cd23668">
    <property type="entry name" value="GH55_beta13glucanase-like"/>
    <property type="match status" value="1"/>
</dbReference>
<evidence type="ECO:0000259" key="2">
    <source>
        <dbReference type="Pfam" id="PF12708"/>
    </source>
</evidence>
<dbReference type="PANTHER" id="PTHR33928">
    <property type="entry name" value="POLYGALACTURONASE QRT3"/>
    <property type="match status" value="1"/>
</dbReference>
<evidence type="ECO:0000256" key="1">
    <source>
        <dbReference type="SAM" id="SignalP"/>
    </source>
</evidence>
<keyword evidence="1" id="KW-0732">Signal</keyword>
<evidence type="ECO:0000313" key="3">
    <source>
        <dbReference type="EMBL" id="KAL1841729.1"/>
    </source>
</evidence>
<feature type="chain" id="PRO_5045241582" description="Rhamnogalacturonase A/B/Epimerase-like pectate lyase domain-containing protein" evidence="1">
    <location>
        <begin position="18"/>
        <end position="794"/>
    </location>
</feature>
<keyword evidence="4" id="KW-1185">Reference proteome</keyword>
<feature type="domain" description="Rhamnogalacturonase A/B/Epimerase-like pectate lyase" evidence="2">
    <location>
        <begin position="41"/>
        <end position="265"/>
    </location>
</feature>
<dbReference type="InterPro" id="IPR039279">
    <property type="entry name" value="QRT3-like"/>
</dbReference>
<dbReference type="InterPro" id="IPR011050">
    <property type="entry name" value="Pectin_lyase_fold/virulence"/>
</dbReference>
<protein>
    <recommendedName>
        <fullName evidence="2">Rhamnogalacturonase A/B/Epimerase-like pectate lyase domain-containing protein</fullName>
    </recommendedName>
</protein>
<dbReference type="Gene3D" id="2.160.20.10">
    <property type="entry name" value="Single-stranded right-handed beta-helix, Pectin lyase-like"/>
    <property type="match status" value="2"/>
</dbReference>
<dbReference type="InterPro" id="IPR024535">
    <property type="entry name" value="RHGA/B-epi-like_pectate_lyase"/>
</dbReference>
<organism evidence="3 4">
    <name type="scientific">Humicola insolens</name>
    <name type="common">Soft-rot fungus</name>
    <dbReference type="NCBI Taxonomy" id="85995"/>
    <lineage>
        <taxon>Eukaryota</taxon>
        <taxon>Fungi</taxon>
        <taxon>Dikarya</taxon>
        <taxon>Ascomycota</taxon>
        <taxon>Pezizomycotina</taxon>
        <taxon>Sordariomycetes</taxon>
        <taxon>Sordariomycetidae</taxon>
        <taxon>Sordariales</taxon>
        <taxon>Chaetomiaceae</taxon>
        <taxon>Mycothermus</taxon>
    </lineage>
</organism>
<name>A0ABR3VIU8_HUMIN</name>
<dbReference type="EMBL" id="JAZGSY010000065">
    <property type="protein sequence ID" value="KAL1841729.1"/>
    <property type="molecule type" value="Genomic_DNA"/>
</dbReference>
<dbReference type="Proteomes" id="UP001583172">
    <property type="component" value="Unassembled WGS sequence"/>
</dbReference>
<sequence length="794" mass="85789">MRPILALWVAAVSVVQAAYWMEDIKHQGIAPFSPADGYEVFRNVKEWGAKGDGVTDDTAAINAAISGGGRCGGHSCTGSTTTPAVVYFPPGTYLVSKPIVGFYYTNMIGDPTDMPVIKATSDFPRSAQALFDANPYLSNGKLNFQSTNTFFRQVRNLVFDISNVPVTANAIHWPSSQATLIQNCVFKMSAQPEDTHTGIFMEEGSGGTMADLVFYGGKYGARLGNQQYTMRNLTFYGSDTAIKQFWNWGWTYKSLTVVNCRIGIDVSSTAVGSVTLLDSLFLNVTKALITGRAPGNTTGLGSLVVENVGYENVPIVLETADGKPLLLGDPNGIVYDYGYIRGNTYAPNGPLLVEGRELAFSQPSHLKSGGRYYERSKPNYEDVPASDFVSARDYGAVGDGKADDTQALNTLFQDVAGTSSIVFLDAGYYNVKDTIIVPPRTRIVGEGLASVILSVGEKFSDPNKPRPVVQIGRPGDTGFVEMSDIIVSTQGPTAGAIMIQYNLETPVSDDACSIRSGQPPSGLFDVHIRIGGFTGSNLQLAQCLKPPSQPSYVNPSCIAAHTGMHITPTARNVYMENNWIWVADHDIDDYDATQISVFAARGLLIEGASRVWLVGSSVEHFAMYQYQLVNATDVWMGQIQTETPYYQPNPVAPVPFTKRNEALRDPDFEADCKDAPELPGDPPCAMAWGLRVLGSKNVVVFGAGLYSFFNNYSTTCSTVEAGENCQARILSIESGPVGDDGTGNGTVEIYNLNTIGSVSMITQDKTDMAIWNETRAEFASTLAVFKSFKGDESV</sequence>
<reference evidence="3 4" key="1">
    <citation type="journal article" date="2024" name="Commun. Biol.">
        <title>Comparative genomic analysis of thermophilic fungi reveals convergent evolutionary adaptations and gene losses.</title>
        <authorList>
            <person name="Steindorff A.S."/>
            <person name="Aguilar-Pontes M.V."/>
            <person name="Robinson A.J."/>
            <person name="Andreopoulos B."/>
            <person name="LaButti K."/>
            <person name="Kuo A."/>
            <person name="Mondo S."/>
            <person name="Riley R."/>
            <person name="Otillar R."/>
            <person name="Haridas S."/>
            <person name="Lipzen A."/>
            <person name="Grimwood J."/>
            <person name="Schmutz J."/>
            <person name="Clum A."/>
            <person name="Reid I.D."/>
            <person name="Moisan M.C."/>
            <person name="Butler G."/>
            <person name="Nguyen T.T.M."/>
            <person name="Dewar K."/>
            <person name="Conant G."/>
            <person name="Drula E."/>
            <person name="Henrissat B."/>
            <person name="Hansel C."/>
            <person name="Singer S."/>
            <person name="Hutchinson M.I."/>
            <person name="de Vries R.P."/>
            <person name="Natvig D.O."/>
            <person name="Powell A.J."/>
            <person name="Tsang A."/>
            <person name="Grigoriev I.V."/>
        </authorList>
    </citation>
    <scope>NUCLEOTIDE SEQUENCE [LARGE SCALE GENOMIC DNA]</scope>
    <source>
        <strain evidence="3 4">CBS 620.91</strain>
    </source>
</reference>
<proteinExistence type="predicted"/>
<feature type="domain" description="Rhamnogalacturonase A/B/Epimerase-like pectate lyase" evidence="2">
    <location>
        <begin position="388"/>
        <end position="455"/>
    </location>
</feature>
<dbReference type="PANTHER" id="PTHR33928:SF2">
    <property type="entry name" value="PECTATE LYASE SUPERFAMILY PROTEIN DOMAIN-CONTAINING PROTEIN-RELATED"/>
    <property type="match status" value="1"/>
</dbReference>
<dbReference type="Pfam" id="PF12708">
    <property type="entry name" value="Pect-lyase_RHGA_epim"/>
    <property type="match status" value="2"/>
</dbReference>
<comment type="caution">
    <text evidence="3">The sequence shown here is derived from an EMBL/GenBank/DDBJ whole genome shotgun (WGS) entry which is preliminary data.</text>
</comment>
<dbReference type="SUPFAM" id="SSF51126">
    <property type="entry name" value="Pectin lyase-like"/>
    <property type="match status" value="2"/>
</dbReference>
<evidence type="ECO:0000313" key="4">
    <source>
        <dbReference type="Proteomes" id="UP001583172"/>
    </source>
</evidence>
<dbReference type="InterPro" id="IPR012334">
    <property type="entry name" value="Pectin_lyas_fold"/>
</dbReference>